<dbReference type="Proteomes" id="UP001224890">
    <property type="component" value="Unassembled WGS sequence"/>
</dbReference>
<keyword evidence="4" id="KW-1185">Reference proteome</keyword>
<comment type="caution">
    <text evidence="3">The sequence shown here is derived from an EMBL/GenBank/DDBJ whole genome shotgun (WGS) entry which is preliminary data.</text>
</comment>
<comment type="similarity">
    <text evidence="1">Belongs to the short-chain dehydrogenases/reductases (SDR) family.</text>
</comment>
<evidence type="ECO:0000256" key="1">
    <source>
        <dbReference type="ARBA" id="ARBA00006484"/>
    </source>
</evidence>
<gene>
    <name evidence="3" type="ORF">BDP55DRAFT_626030</name>
</gene>
<proteinExistence type="inferred from homology"/>
<reference evidence="3" key="1">
    <citation type="submission" date="2021-06" db="EMBL/GenBank/DDBJ databases">
        <title>Comparative genomics, transcriptomics and evolutionary studies reveal genomic signatures of adaptation to plant cell wall in hemibiotrophic fungi.</title>
        <authorList>
            <consortium name="DOE Joint Genome Institute"/>
            <person name="Baroncelli R."/>
            <person name="Diaz J.F."/>
            <person name="Benocci T."/>
            <person name="Peng M."/>
            <person name="Battaglia E."/>
            <person name="Haridas S."/>
            <person name="Andreopoulos W."/>
            <person name="Labutti K."/>
            <person name="Pangilinan J."/>
            <person name="Floch G.L."/>
            <person name="Makela M.R."/>
            <person name="Henrissat B."/>
            <person name="Grigoriev I.V."/>
            <person name="Crouch J.A."/>
            <person name="De Vries R.P."/>
            <person name="Sukno S.A."/>
            <person name="Thon M.R."/>
        </authorList>
    </citation>
    <scope>NUCLEOTIDE SEQUENCE</scope>
    <source>
        <strain evidence="3">CBS 193.32</strain>
    </source>
</reference>
<name>A0AAJ0F295_9PEZI</name>
<dbReference type="RefSeq" id="XP_060436211.1">
    <property type="nucleotide sequence ID" value="XM_060571574.1"/>
</dbReference>
<dbReference type="SUPFAM" id="SSF51735">
    <property type="entry name" value="NAD(P)-binding Rossmann-fold domains"/>
    <property type="match status" value="1"/>
</dbReference>
<dbReference type="PANTHER" id="PTHR43669:SF4">
    <property type="entry name" value="SHORT-CHAIN DEHYDROGENASE"/>
    <property type="match status" value="1"/>
</dbReference>
<keyword evidence="2" id="KW-0560">Oxidoreductase</keyword>
<dbReference type="InterPro" id="IPR002347">
    <property type="entry name" value="SDR_fam"/>
</dbReference>
<dbReference type="AlphaFoldDB" id="A0AAJ0F295"/>
<dbReference type="InterPro" id="IPR036291">
    <property type="entry name" value="NAD(P)-bd_dom_sf"/>
</dbReference>
<accession>A0AAJ0F295</accession>
<dbReference type="EMBL" id="JAHMHR010000002">
    <property type="protein sequence ID" value="KAK1700454.1"/>
    <property type="molecule type" value="Genomic_DNA"/>
</dbReference>
<evidence type="ECO:0000256" key="2">
    <source>
        <dbReference type="ARBA" id="ARBA00023002"/>
    </source>
</evidence>
<evidence type="ECO:0000313" key="3">
    <source>
        <dbReference type="EMBL" id="KAK1700454.1"/>
    </source>
</evidence>
<organism evidence="3 4">
    <name type="scientific">Colletotrichum godetiae</name>
    <dbReference type="NCBI Taxonomy" id="1209918"/>
    <lineage>
        <taxon>Eukaryota</taxon>
        <taxon>Fungi</taxon>
        <taxon>Dikarya</taxon>
        <taxon>Ascomycota</taxon>
        <taxon>Pezizomycotina</taxon>
        <taxon>Sordariomycetes</taxon>
        <taxon>Hypocreomycetidae</taxon>
        <taxon>Glomerellales</taxon>
        <taxon>Glomerellaceae</taxon>
        <taxon>Colletotrichum</taxon>
        <taxon>Colletotrichum acutatum species complex</taxon>
    </lineage>
</organism>
<protein>
    <submittedName>
        <fullName evidence="3">Short-chain dehydrogenase/reductase SDR</fullName>
    </submittedName>
</protein>
<evidence type="ECO:0000313" key="4">
    <source>
        <dbReference type="Proteomes" id="UP001224890"/>
    </source>
</evidence>
<dbReference type="PANTHER" id="PTHR43669">
    <property type="entry name" value="5-KETO-D-GLUCONATE 5-REDUCTASE"/>
    <property type="match status" value="1"/>
</dbReference>
<dbReference type="GO" id="GO:0016491">
    <property type="term" value="F:oxidoreductase activity"/>
    <property type="evidence" value="ECO:0007669"/>
    <property type="project" value="UniProtKB-KW"/>
</dbReference>
<sequence length="245" mass="26410">MSDKPILLILGAGRNIAAGVASRFSTAGYAIALVSRSFPPEGGPTATTDPETGHLRIRADLADPAQVVSAFAETKRHFGGRAPRVVVYNAATVSSPPDADNMFSLSREAYERDGTVMNTSAWVAAGEAVRGWNEAGGDGEEEEAKKGRFIYTGNFLNETILPLAEYVTLGVGKNAAWYWVNVADGLYKSSKGWRFFYADERKEDGSFVGDTPGPESNGTFYLELAEGARDLPSTVTFVDGKYKKF</sequence>
<dbReference type="Gene3D" id="3.40.50.720">
    <property type="entry name" value="NAD(P)-binding Rossmann-like Domain"/>
    <property type="match status" value="1"/>
</dbReference>
<dbReference type="Pfam" id="PF13561">
    <property type="entry name" value="adh_short_C2"/>
    <property type="match status" value="1"/>
</dbReference>
<dbReference type="GeneID" id="85456100"/>